<dbReference type="GO" id="GO:0005548">
    <property type="term" value="F:phospholipid transporter activity"/>
    <property type="evidence" value="ECO:0007669"/>
    <property type="project" value="TreeGrafter"/>
</dbReference>
<evidence type="ECO:0000313" key="3">
    <source>
        <dbReference type="Proteomes" id="UP000515977"/>
    </source>
</evidence>
<feature type="transmembrane region" description="Helical" evidence="1">
    <location>
        <begin position="170"/>
        <end position="191"/>
    </location>
</feature>
<feature type="transmembrane region" description="Helical" evidence="1">
    <location>
        <begin position="273"/>
        <end position="298"/>
    </location>
</feature>
<dbReference type="GO" id="GO:0043190">
    <property type="term" value="C:ATP-binding cassette (ABC) transporter complex"/>
    <property type="evidence" value="ECO:0007669"/>
    <property type="project" value="InterPro"/>
</dbReference>
<comment type="subcellular location">
    <subcellularLocation>
        <location evidence="1">Cell inner membrane</location>
        <topology evidence="1">Multi-pass membrane protein</topology>
    </subcellularLocation>
</comment>
<dbReference type="InterPro" id="IPR030802">
    <property type="entry name" value="Permease_MalE"/>
</dbReference>
<name>A0A7G9QWU9_9GAMM</name>
<dbReference type="RefSeq" id="WP_187571568.1">
    <property type="nucleotide sequence ID" value="NZ_CP060711.1"/>
</dbReference>
<dbReference type="InterPro" id="IPR003453">
    <property type="entry name" value="ABC_MlaE_roteobac"/>
</dbReference>
<dbReference type="Proteomes" id="UP000515977">
    <property type="component" value="Chromosome"/>
</dbReference>
<dbReference type="PANTHER" id="PTHR30188">
    <property type="entry name" value="ABC TRANSPORTER PERMEASE PROTEIN-RELATED"/>
    <property type="match status" value="1"/>
</dbReference>
<evidence type="ECO:0000256" key="1">
    <source>
        <dbReference type="RuleBase" id="RU362044"/>
    </source>
</evidence>
<comment type="similarity">
    <text evidence="1">Belongs to the MlaE permease family.</text>
</comment>
<keyword evidence="1" id="KW-1003">Cell membrane</keyword>
<dbReference type="NCBIfam" id="TIGR00056">
    <property type="entry name" value="MlaE family lipid ABC transporter permease subunit"/>
    <property type="match status" value="1"/>
</dbReference>
<feature type="transmembrane region" description="Helical" evidence="1">
    <location>
        <begin position="310"/>
        <end position="330"/>
    </location>
</feature>
<feature type="transmembrane region" description="Helical" evidence="1">
    <location>
        <begin position="350"/>
        <end position="369"/>
    </location>
</feature>
<organism evidence="2 3">
    <name type="scientific">Thermomonas brevis</name>
    <dbReference type="NCBI Taxonomy" id="215691"/>
    <lineage>
        <taxon>Bacteria</taxon>
        <taxon>Pseudomonadati</taxon>
        <taxon>Pseudomonadota</taxon>
        <taxon>Gammaproteobacteria</taxon>
        <taxon>Lysobacterales</taxon>
        <taxon>Lysobacteraceae</taxon>
        <taxon>Thermomonas</taxon>
    </lineage>
</organism>
<gene>
    <name evidence="2" type="ORF">H9L17_06780</name>
</gene>
<dbReference type="KEGG" id="tbv:H9L17_06780"/>
<evidence type="ECO:0000313" key="2">
    <source>
        <dbReference type="EMBL" id="QNN47824.1"/>
    </source>
</evidence>
<dbReference type="Pfam" id="PF02405">
    <property type="entry name" value="MlaE"/>
    <property type="match status" value="1"/>
</dbReference>
<proteinExistence type="inferred from homology"/>
<reference evidence="2 3" key="1">
    <citation type="submission" date="2020-08" db="EMBL/GenBank/DDBJ databases">
        <title>Genome sequence of Thermomonas brevis KACC 16975T.</title>
        <authorList>
            <person name="Hyun D.-W."/>
            <person name="Bae J.-W."/>
        </authorList>
    </citation>
    <scope>NUCLEOTIDE SEQUENCE [LARGE SCALE GENOMIC DNA]</scope>
    <source>
        <strain evidence="2 3">KACC 16975</strain>
    </source>
</reference>
<keyword evidence="1" id="KW-0812">Transmembrane</keyword>
<dbReference type="EMBL" id="CP060711">
    <property type="protein sequence ID" value="QNN47824.1"/>
    <property type="molecule type" value="Genomic_DNA"/>
</dbReference>
<keyword evidence="1" id="KW-1133">Transmembrane helix</keyword>
<keyword evidence="1" id="KW-0472">Membrane</keyword>
<dbReference type="AlphaFoldDB" id="A0A7G9QWU9"/>
<sequence length="373" mass="40137">MDHASDHYAPAAGVATDDAGTLHLRGRWTLRYAGGISDALAGAPDGVATVDARDCERLDTLGVLQLLRFADRRGLAYSALHFRADQQPLVDAIEDVHDDRPQRKREYGVGAALERLGRAVVGNSREAMALIGFFGEVQLKLLRLVKQPHRFRLTATVHHMEQIGLDAVPLVALLSFMVGAVIAFLGAMVLADFGATIFVVELVNAAFLREFGVLLTAILLAGRTASAFTAQIGMMVNREEVDAIRVLGLDPIDLLVIPRVLALLAMLPLLTFIAMLAGMLGGMAVGAFNLDIPVAAYLARAHEMIEIRHFVVGMVKAPVFALVIGLIGCLEGLQVQGTAQSLGERTTSSVVQAISMVIVIDAFAALWFMQMDY</sequence>
<accession>A0A7G9QWU9</accession>
<keyword evidence="3" id="KW-1185">Reference proteome</keyword>
<keyword evidence="1" id="KW-0997">Cell inner membrane</keyword>
<feature type="transmembrane region" description="Helical" evidence="1">
    <location>
        <begin position="211"/>
        <end position="234"/>
    </location>
</feature>
<protein>
    <submittedName>
        <fullName evidence="2">ABC transporter permease</fullName>
    </submittedName>
</protein>
<dbReference type="PANTHER" id="PTHR30188:SF3">
    <property type="entry name" value="ABC TRANSPORTER PERMEASE"/>
    <property type="match status" value="1"/>
</dbReference>